<dbReference type="Proteomes" id="UP000622475">
    <property type="component" value="Unassembled WGS sequence"/>
</dbReference>
<feature type="transmembrane region" description="Helical" evidence="1">
    <location>
        <begin position="53"/>
        <end position="75"/>
    </location>
</feature>
<feature type="transmembrane region" description="Helical" evidence="1">
    <location>
        <begin position="20"/>
        <end position="41"/>
    </location>
</feature>
<gene>
    <name evidence="3" type="ORF">IRJ16_13160</name>
</gene>
<keyword evidence="1" id="KW-0472">Membrane</keyword>
<evidence type="ECO:0000259" key="2">
    <source>
        <dbReference type="Pfam" id="PF05569"/>
    </source>
</evidence>
<evidence type="ECO:0000313" key="3">
    <source>
        <dbReference type="EMBL" id="MBE9662837.1"/>
    </source>
</evidence>
<proteinExistence type="predicted"/>
<evidence type="ECO:0000256" key="1">
    <source>
        <dbReference type="SAM" id="Phobius"/>
    </source>
</evidence>
<dbReference type="EMBL" id="JADFFL010000004">
    <property type="protein sequence ID" value="MBE9662837.1"/>
    <property type="molecule type" value="Genomic_DNA"/>
</dbReference>
<name>A0A929KY75_9SPHI</name>
<dbReference type="PANTHER" id="PTHR34978:SF3">
    <property type="entry name" value="SLR0241 PROTEIN"/>
    <property type="match status" value="1"/>
</dbReference>
<keyword evidence="4" id="KW-1185">Reference proteome</keyword>
<dbReference type="InterPro" id="IPR008756">
    <property type="entry name" value="Peptidase_M56"/>
</dbReference>
<feature type="transmembrane region" description="Helical" evidence="1">
    <location>
        <begin position="233"/>
        <end position="255"/>
    </location>
</feature>
<dbReference type="Pfam" id="PF05569">
    <property type="entry name" value="Peptidase_M56"/>
    <property type="match status" value="1"/>
</dbReference>
<dbReference type="Gene3D" id="3.30.2010.10">
    <property type="entry name" value="Metalloproteases ('zincins'), catalytic domain"/>
    <property type="match status" value="1"/>
</dbReference>
<dbReference type="AlphaFoldDB" id="A0A929KY75"/>
<keyword evidence="1" id="KW-1133">Transmembrane helix</keyword>
<evidence type="ECO:0000313" key="4">
    <source>
        <dbReference type="Proteomes" id="UP000622475"/>
    </source>
</evidence>
<organism evidence="3 4">
    <name type="scientific">Mucilaginibacter myungsuensis</name>
    <dbReference type="NCBI Taxonomy" id="649104"/>
    <lineage>
        <taxon>Bacteria</taxon>
        <taxon>Pseudomonadati</taxon>
        <taxon>Bacteroidota</taxon>
        <taxon>Sphingobacteriia</taxon>
        <taxon>Sphingobacteriales</taxon>
        <taxon>Sphingobacteriaceae</taxon>
        <taxon>Mucilaginibacter</taxon>
    </lineage>
</organism>
<dbReference type="RefSeq" id="WP_194112060.1">
    <property type="nucleotide sequence ID" value="NZ_JADFFL010000004.1"/>
</dbReference>
<feature type="transmembrane region" description="Helical" evidence="1">
    <location>
        <begin position="127"/>
        <end position="146"/>
    </location>
</feature>
<reference evidence="3" key="1">
    <citation type="submission" date="2020-10" db="EMBL/GenBank/DDBJ databases">
        <title>Mucilaginibacter mali sp. nov., isolated from rhizosphere soil of apple orchard.</title>
        <authorList>
            <person name="Lee J.-S."/>
            <person name="Kim H.S."/>
            <person name="Kim J.-S."/>
        </authorList>
    </citation>
    <scope>NUCLEOTIDE SEQUENCE</scope>
    <source>
        <strain evidence="3">KCTC 22746</strain>
    </source>
</reference>
<keyword evidence="1" id="KW-0812">Transmembrane</keyword>
<dbReference type="PANTHER" id="PTHR34978">
    <property type="entry name" value="POSSIBLE SENSOR-TRANSDUCER PROTEIN BLAR"/>
    <property type="match status" value="1"/>
</dbReference>
<sequence length="697" mass="77485">MKDLLSNLFSQQLIAALADTLIYSLLAGVILAVVAGCVVIFTRKASAAIRYNCLTGALALFAAVMVVIFIGQYQAADKFYSTVNLLPNDTAFTGPITYPQYAGHSVATNSDYLTVIKSYLDQNHNTIVLIWLLVISIRSIQLMVGLQGVYRLRNKGTGAVNDVWADAFDQTIERLKIKQGVRILTSTLTRVPMAVGHLRPLVLIPIGLMTALSTAEIEAILLHELAHIRRRDYLVNLLQNVLEIIFFFNPAVLWVSRLMRDERENCCDDLALAHNSSRAQYIRALVNCEELSADSGAYAMALSGHKNGLVGRVKRLMSKQNYSLDPFEKTLITICLIVAGVGFSAYAGKETIARAAKAVVKAMTTEEAPIVLEPIKGEKRLRPIIMPAVIDTIVEVDPRDPLTFKDTVIGKNFKVKVKMEDTLKVVEISQQNYVAYGPRKNDKDSSLNQRYQTYLARLKKQRAPLPADVIDTDADSWYDNKIQQARNAQAPTKDLIRRGISGDRTTTIAASSLKGEANKYNALQFLVASGQEYYDYRLDRGKKITDTLTHIPLTQRDYIAFELAKDGLIETDETSMADYRWTYVGDGLAINGTPLSADMSKKYRGLISRRTNNPKFLADAHNEGYHVSNRIILELVNDGLVAKDDEAIGKLVFSLDEKALTVNGKQQSAKIFKKYYTTFVKPAANGRIAWSYGEATK</sequence>
<feature type="domain" description="Peptidase M56" evidence="2">
    <location>
        <begin position="79"/>
        <end position="314"/>
    </location>
</feature>
<dbReference type="InterPro" id="IPR052173">
    <property type="entry name" value="Beta-lactam_resp_regulator"/>
</dbReference>
<comment type="caution">
    <text evidence="3">The sequence shown here is derived from an EMBL/GenBank/DDBJ whole genome shotgun (WGS) entry which is preliminary data.</text>
</comment>
<protein>
    <submittedName>
        <fullName evidence="3">M56 family metallopeptidase</fullName>
    </submittedName>
</protein>
<dbReference type="CDD" id="cd07341">
    <property type="entry name" value="M56_BlaR1_MecR1_like"/>
    <property type="match status" value="1"/>
</dbReference>
<accession>A0A929KY75</accession>